<dbReference type="RefSeq" id="WP_229990506.1">
    <property type="nucleotide sequence ID" value="NZ_JAJJMO010000001.1"/>
</dbReference>
<comment type="caution">
    <text evidence="2">The sequence shown here is derived from an EMBL/GenBank/DDBJ whole genome shotgun (WGS) entry which is preliminary data.</text>
</comment>
<sequence>MKKILLLIIVNYITTTYCQSFDGNLDSKSLFWAMEQKNFESLPRVGIPPMSIKLWDNYNSTVAPSQYGSLLEINGRVGHLVSQLYFSGNWDNGRVQYRSSFYGQPNWQDWRYLLDSKNDIETSGNLKINGNGNSYILNGNLGIGIPNPVSKLTLLGSLTINSGLTNASTRPIISSGTLSNGEIRGYNAANPLADDGFLRLSAGGGTNNVKSYIDLSGYSTQSDMYANIVMGTGGRERMRIDSNGNVGIGTTNPDEKLTVNGKIHAQEVRIDLQSPMTVPDYVFANDYKLKSLQEVEEFIKENSHLPEIPSAKEIEKNGFMLAEMNMSLLKKIEELTLYSIEQSKKILIIEKQNERLEIENQAFKSLSERLSKLENQLE</sequence>
<protein>
    <submittedName>
        <fullName evidence="2">Tail fiber protein</fullName>
    </submittedName>
</protein>
<dbReference type="Proteomes" id="UP001430919">
    <property type="component" value="Unassembled WGS sequence"/>
</dbReference>
<reference evidence="2" key="1">
    <citation type="submission" date="2021-11" db="EMBL/GenBank/DDBJ databases">
        <title>Description of novel Flavobacterium species.</title>
        <authorList>
            <person name="Saticioglu I.B."/>
            <person name="Ay H."/>
            <person name="Altun S."/>
            <person name="Duman M."/>
        </authorList>
    </citation>
    <scope>NUCLEOTIDE SEQUENCE</scope>
    <source>
        <strain evidence="2">F-65</strain>
    </source>
</reference>
<name>A0ABS8N0H8_9FLAO</name>
<evidence type="ECO:0000256" key="1">
    <source>
        <dbReference type="SAM" id="Coils"/>
    </source>
</evidence>
<keyword evidence="3" id="KW-1185">Reference proteome</keyword>
<feature type="coiled-coil region" evidence="1">
    <location>
        <begin position="349"/>
        <end position="376"/>
    </location>
</feature>
<dbReference type="EMBL" id="JAJJMO010000001">
    <property type="protein sequence ID" value="MCC9073590.1"/>
    <property type="molecule type" value="Genomic_DNA"/>
</dbReference>
<accession>A0ABS8N0H8</accession>
<proteinExistence type="predicted"/>
<evidence type="ECO:0000313" key="3">
    <source>
        <dbReference type="Proteomes" id="UP001430919"/>
    </source>
</evidence>
<keyword evidence="1" id="KW-0175">Coiled coil</keyword>
<gene>
    <name evidence="2" type="ORF">LNQ49_18590</name>
</gene>
<evidence type="ECO:0000313" key="2">
    <source>
        <dbReference type="EMBL" id="MCC9073590.1"/>
    </source>
</evidence>
<organism evidence="2 3">
    <name type="scientific">Flavobacterium pisciphilum</name>
    <dbReference type="NCBI Taxonomy" id="2893755"/>
    <lineage>
        <taxon>Bacteria</taxon>
        <taxon>Pseudomonadati</taxon>
        <taxon>Bacteroidota</taxon>
        <taxon>Flavobacteriia</taxon>
        <taxon>Flavobacteriales</taxon>
        <taxon>Flavobacteriaceae</taxon>
        <taxon>Flavobacterium</taxon>
    </lineage>
</organism>